<dbReference type="Proteomes" id="UP000237246">
    <property type="component" value="Unassembled WGS sequence"/>
</dbReference>
<evidence type="ECO:0000313" key="3">
    <source>
        <dbReference type="Proteomes" id="UP000237246"/>
    </source>
</evidence>
<dbReference type="EMBL" id="PPHD01082075">
    <property type="protein sequence ID" value="POI20536.1"/>
    <property type="molecule type" value="Genomic_DNA"/>
</dbReference>
<evidence type="ECO:0000313" key="2">
    <source>
        <dbReference type="EMBL" id="POI20536.1"/>
    </source>
</evidence>
<feature type="compositionally biased region" description="Basic and acidic residues" evidence="1">
    <location>
        <begin position="65"/>
        <end position="112"/>
    </location>
</feature>
<feature type="region of interest" description="Disordered" evidence="1">
    <location>
        <begin position="217"/>
        <end position="272"/>
    </location>
</feature>
<dbReference type="OrthoDB" id="4822at2759"/>
<gene>
    <name evidence="2" type="ORF">CIB84_015717</name>
</gene>
<name>A0A2P4S8U5_BAMTH</name>
<organism evidence="2 3">
    <name type="scientific">Bambusicola thoracicus</name>
    <name type="common">Chinese bamboo-partridge</name>
    <name type="synonym">Perdix thoracica</name>
    <dbReference type="NCBI Taxonomy" id="9083"/>
    <lineage>
        <taxon>Eukaryota</taxon>
        <taxon>Metazoa</taxon>
        <taxon>Chordata</taxon>
        <taxon>Craniata</taxon>
        <taxon>Vertebrata</taxon>
        <taxon>Euteleostomi</taxon>
        <taxon>Archelosauria</taxon>
        <taxon>Archosauria</taxon>
        <taxon>Dinosauria</taxon>
        <taxon>Saurischia</taxon>
        <taxon>Theropoda</taxon>
        <taxon>Coelurosauria</taxon>
        <taxon>Aves</taxon>
        <taxon>Neognathae</taxon>
        <taxon>Galloanserae</taxon>
        <taxon>Galliformes</taxon>
        <taxon>Phasianidae</taxon>
        <taxon>Perdicinae</taxon>
        <taxon>Bambusicola</taxon>
    </lineage>
</organism>
<dbReference type="AlphaFoldDB" id="A0A2P4S8U5"/>
<feature type="region of interest" description="Disordered" evidence="1">
    <location>
        <begin position="1"/>
        <end position="160"/>
    </location>
</feature>
<proteinExistence type="predicted"/>
<reference evidence="2 3" key="1">
    <citation type="submission" date="2018-01" db="EMBL/GenBank/DDBJ databases">
        <title>Comparison of the Chinese Bamboo Partridge and Red Junglefowl genome sequences highlights the importance of demography in genome evolution.</title>
        <authorList>
            <person name="Tiley G.P."/>
            <person name="Kimball R.T."/>
            <person name="Braun E.L."/>
            <person name="Burleigh J.G."/>
        </authorList>
    </citation>
    <scope>NUCLEOTIDE SEQUENCE [LARGE SCALE GENOMIC DNA]</scope>
    <source>
        <strain evidence="2">RTK389</strain>
        <tissue evidence="2">Blood</tissue>
    </source>
</reference>
<evidence type="ECO:0000256" key="1">
    <source>
        <dbReference type="SAM" id="MobiDB-lite"/>
    </source>
</evidence>
<protein>
    <submittedName>
        <fullName evidence="2">Uncharacterized protein</fullName>
    </submittedName>
</protein>
<keyword evidence="3" id="KW-1185">Reference proteome</keyword>
<feature type="compositionally biased region" description="Basic and acidic residues" evidence="1">
    <location>
        <begin position="8"/>
        <end position="39"/>
    </location>
</feature>
<comment type="caution">
    <text evidence="2">The sequence shown here is derived from an EMBL/GenBank/DDBJ whole genome shotgun (WGS) entry which is preliminary data.</text>
</comment>
<feature type="non-terminal residue" evidence="2">
    <location>
        <position position="1"/>
    </location>
</feature>
<feature type="region of interest" description="Disordered" evidence="1">
    <location>
        <begin position="176"/>
        <end position="197"/>
    </location>
</feature>
<accession>A0A2P4S8U5</accession>
<feature type="compositionally biased region" description="Basic and acidic residues" evidence="1">
    <location>
        <begin position="123"/>
        <end position="142"/>
    </location>
</feature>
<sequence>HPRPVPRPRYEDSFHDDGRYDDAQHHPHDDWAENPRDEYPGPSYRSASPLIRKANYYHEQFGHPASRDREFGHPASRDREYGHPAVRDREYGHPASRNREYGRPASHGRDYGHPLPRGGLASHDQDYGHPDSWEATGPHETEFSSSDILGDFRSPGLMEDEYGNMENQEYDVDFGIQSDSEFRPPIRRGSIGRGRALRGKRIARGAAKAKLFKGDINPPLKKWNAKKLQPGPDQKPTVQPDEMPETADGPNQRPVAIQHPSQKLPPQPNQRPAIATPRPILRLPKPAHVFRNLNFDLVDKSDIFSTFGIQIIKWAGFHTIKNDAEFPDSLELSLSWRQKRVQKCLLRSNAP</sequence>